<dbReference type="GO" id="GO:0008270">
    <property type="term" value="F:zinc ion binding"/>
    <property type="evidence" value="ECO:0007669"/>
    <property type="project" value="UniProtKB-KW"/>
</dbReference>
<organism evidence="6 7">
    <name type="scientific">Desmophyllum pertusum</name>
    <dbReference type="NCBI Taxonomy" id="174260"/>
    <lineage>
        <taxon>Eukaryota</taxon>
        <taxon>Metazoa</taxon>
        <taxon>Cnidaria</taxon>
        <taxon>Anthozoa</taxon>
        <taxon>Hexacorallia</taxon>
        <taxon>Scleractinia</taxon>
        <taxon>Caryophylliina</taxon>
        <taxon>Caryophylliidae</taxon>
        <taxon>Desmophyllum</taxon>
    </lineage>
</organism>
<proteinExistence type="predicted"/>
<evidence type="ECO:0000256" key="1">
    <source>
        <dbReference type="ARBA" id="ARBA00022722"/>
    </source>
</evidence>
<keyword evidence="1" id="KW-0540">Nuclease</keyword>
<dbReference type="EMBL" id="MU825404">
    <property type="protein sequence ID" value="KAJ7391878.1"/>
    <property type="molecule type" value="Genomic_DNA"/>
</dbReference>
<evidence type="ECO:0000256" key="2">
    <source>
        <dbReference type="ARBA" id="ARBA00022801"/>
    </source>
</evidence>
<gene>
    <name evidence="6" type="ORF">OS493_016168</name>
</gene>
<dbReference type="SMART" id="SM00474">
    <property type="entry name" value="35EXOc"/>
    <property type="match status" value="1"/>
</dbReference>
<keyword evidence="7" id="KW-1185">Reference proteome</keyword>
<keyword evidence="4" id="KW-0479">Metal-binding</keyword>
<dbReference type="InterPro" id="IPR036397">
    <property type="entry name" value="RNaseH_sf"/>
</dbReference>
<dbReference type="SMART" id="SM00355">
    <property type="entry name" value="ZnF_C2H2"/>
    <property type="match status" value="3"/>
</dbReference>
<evidence type="ECO:0000256" key="4">
    <source>
        <dbReference type="PROSITE-ProRule" id="PRU00042"/>
    </source>
</evidence>
<keyword evidence="3" id="KW-0269">Exonuclease</keyword>
<dbReference type="GO" id="GO:0008408">
    <property type="term" value="F:3'-5' exonuclease activity"/>
    <property type="evidence" value="ECO:0007669"/>
    <property type="project" value="InterPro"/>
</dbReference>
<protein>
    <recommendedName>
        <fullName evidence="5">C2H2-type domain-containing protein</fullName>
    </recommendedName>
</protein>
<feature type="domain" description="C2H2-type" evidence="5">
    <location>
        <begin position="265"/>
        <end position="292"/>
    </location>
</feature>
<dbReference type="PROSITE" id="PS00028">
    <property type="entry name" value="ZINC_FINGER_C2H2_1"/>
    <property type="match status" value="2"/>
</dbReference>
<evidence type="ECO:0000256" key="3">
    <source>
        <dbReference type="ARBA" id="ARBA00022839"/>
    </source>
</evidence>
<dbReference type="PANTHER" id="PTHR13620">
    <property type="entry name" value="3-5 EXONUCLEASE"/>
    <property type="match status" value="1"/>
</dbReference>
<keyword evidence="4" id="KW-0862">Zinc</keyword>
<evidence type="ECO:0000259" key="5">
    <source>
        <dbReference type="PROSITE" id="PS50157"/>
    </source>
</evidence>
<dbReference type="Proteomes" id="UP001163046">
    <property type="component" value="Unassembled WGS sequence"/>
</dbReference>
<dbReference type="OrthoDB" id="10261556at2759"/>
<dbReference type="CDD" id="cd06141">
    <property type="entry name" value="WRN_exo"/>
    <property type="match status" value="1"/>
</dbReference>
<keyword evidence="2" id="KW-0378">Hydrolase</keyword>
<name>A0A9X0A1R4_9CNID</name>
<evidence type="ECO:0000313" key="6">
    <source>
        <dbReference type="EMBL" id="KAJ7391878.1"/>
    </source>
</evidence>
<evidence type="ECO:0000313" key="7">
    <source>
        <dbReference type="Proteomes" id="UP001163046"/>
    </source>
</evidence>
<dbReference type="SUPFAM" id="SSF53098">
    <property type="entry name" value="Ribonuclease H-like"/>
    <property type="match status" value="1"/>
</dbReference>
<dbReference type="PROSITE" id="PS50157">
    <property type="entry name" value="ZINC_FINGER_C2H2_2"/>
    <property type="match status" value="1"/>
</dbReference>
<dbReference type="GO" id="GO:0003676">
    <property type="term" value="F:nucleic acid binding"/>
    <property type="evidence" value="ECO:0007669"/>
    <property type="project" value="InterPro"/>
</dbReference>
<sequence length="383" mass="42450">MRDSAANQTSTCNILNLLKDGEDVSHATKQNSERNKQTSASKKTLFHSLPYPAEGVDVVYTVDPVEAEAWLRNNIIDCSAEAVGFDIEWKPQFVSKKKGGVEHKTAVLQLGVESSCLVLHLHNMKSPPKLLRSILEDEKIFKVGSGIVPDATKLKRDTGLLCKGMVDTQKMAKSVGIPVSQKLGLKALAEHFLGVSLEKPKYVSSSNWEKYPLTIRQIHYAALDAWIGFKVYQHMKLMGGPDQTHIVETEIVDDEVVKKPTGGIVRCHVCNKKCKGQDALANHIKIHTQCKCGKFFVANISKSHKKSCPARNPVMAHTQAASESTVCCQGCGKKCSNATNLMEHIREVGHVQCPFCTRLLQGPKSTEHIMRCKHIINDQWQNC</sequence>
<dbReference type="AlphaFoldDB" id="A0A9X0A1R4"/>
<comment type="caution">
    <text evidence="6">The sequence shown here is derived from an EMBL/GenBank/DDBJ whole genome shotgun (WGS) entry which is preliminary data.</text>
</comment>
<dbReference type="GO" id="GO:0006139">
    <property type="term" value="P:nucleobase-containing compound metabolic process"/>
    <property type="evidence" value="ECO:0007669"/>
    <property type="project" value="InterPro"/>
</dbReference>
<dbReference type="InterPro" id="IPR013087">
    <property type="entry name" value="Znf_C2H2_type"/>
</dbReference>
<dbReference type="InterPro" id="IPR002562">
    <property type="entry name" value="3'-5'_exonuclease_dom"/>
</dbReference>
<dbReference type="InterPro" id="IPR051132">
    <property type="entry name" value="3-5_Exonuclease_domain"/>
</dbReference>
<dbReference type="Pfam" id="PF01612">
    <property type="entry name" value="DNA_pol_A_exo1"/>
    <property type="match status" value="1"/>
</dbReference>
<accession>A0A9X0A1R4</accession>
<dbReference type="Gene3D" id="3.30.420.10">
    <property type="entry name" value="Ribonuclease H-like superfamily/Ribonuclease H"/>
    <property type="match status" value="1"/>
</dbReference>
<dbReference type="InterPro" id="IPR012337">
    <property type="entry name" value="RNaseH-like_sf"/>
</dbReference>
<reference evidence="6" key="1">
    <citation type="submission" date="2023-01" db="EMBL/GenBank/DDBJ databases">
        <title>Genome assembly of the deep-sea coral Lophelia pertusa.</title>
        <authorList>
            <person name="Herrera S."/>
            <person name="Cordes E."/>
        </authorList>
    </citation>
    <scope>NUCLEOTIDE SEQUENCE</scope>
    <source>
        <strain evidence="6">USNM1676648</strain>
        <tissue evidence="6">Polyp</tissue>
    </source>
</reference>
<keyword evidence="4" id="KW-0863">Zinc-finger</keyword>